<keyword evidence="1" id="KW-1133">Transmembrane helix</keyword>
<sequence>MKRLFTISTWIVISTYLFLLMIGWFRGTLSSRAIVFMTVITVLIIAILYGLTKLIRYVDRKLYKELKRMMK</sequence>
<evidence type="ECO:0000256" key="1">
    <source>
        <dbReference type="SAM" id="Phobius"/>
    </source>
</evidence>
<protein>
    <submittedName>
        <fullName evidence="2">Uncharacterized protein</fullName>
    </submittedName>
</protein>
<feature type="transmembrane region" description="Helical" evidence="1">
    <location>
        <begin position="33"/>
        <end position="51"/>
    </location>
</feature>
<gene>
    <name evidence="2" type="ORF">D5F53_16190</name>
</gene>
<dbReference type="KEGG" id="plw:D5F53_16190"/>
<evidence type="ECO:0000313" key="3">
    <source>
        <dbReference type="Proteomes" id="UP000266552"/>
    </source>
</evidence>
<dbReference type="Proteomes" id="UP000266552">
    <property type="component" value="Chromosome"/>
</dbReference>
<accession>A0A385TJQ2</accession>
<dbReference type="EMBL" id="CP032412">
    <property type="protein sequence ID" value="AYB44720.1"/>
    <property type="molecule type" value="Genomic_DNA"/>
</dbReference>
<dbReference type="AlphaFoldDB" id="A0A385TJQ2"/>
<reference evidence="2 3" key="1">
    <citation type="submission" date="2018-09" db="EMBL/GenBank/DDBJ databases">
        <title>Genome Sequence of Paenibacillus lautus Strain E7593-69, Azo Dye-Degrading Bacteria, Isolated from Commercial Tattoo Inks.</title>
        <authorList>
            <person name="Nho S.W."/>
            <person name="Kim S.-J."/>
            <person name="Kweon O."/>
            <person name="Cerniglia C.E."/>
        </authorList>
    </citation>
    <scope>NUCLEOTIDE SEQUENCE [LARGE SCALE GENOMIC DNA]</scope>
    <source>
        <strain evidence="2 3">E7593-69</strain>
    </source>
</reference>
<keyword evidence="1" id="KW-0812">Transmembrane</keyword>
<evidence type="ECO:0000313" key="2">
    <source>
        <dbReference type="EMBL" id="AYB44720.1"/>
    </source>
</evidence>
<feature type="transmembrane region" description="Helical" evidence="1">
    <location>
        <begin position="7"/>
        <end position="27"/>
    </location>
</feature>
<dbReference type="RefSeq" id="WP_119848601.1">
    <property type="nucleotide sequence ID" value="NZ_CP032412.1"/>
</dbReference>
<name>A0A385TJQ2_PAELA</name>
<keyword evidence="1" id="KW-0472">Membrane</keyword>
<keyword evidence="3" id="KW-1185">Reference proteome</keyword>
<organism evidence="2 3">
    <name type="scientific">Paenibacillus lautus</name>
    <name type="common">Bacillus lautus</name>
    <dbReference type="NCBI Taxonomy" id="1401"/>
    <lineage>
        <taxon>Bacteria</taxon>
        <taxon>Bacillati</taxon>
        <taxon>Bacillota</taxon>
        <taxon>Bacilli</taxon>
        <taxon>Bacillales</taxon>
        <taxon>Paenibacillaceae</taxon>
        <taxon>Paenibacillus</taxon>
    </lineage>
</organism>
<proteinExistence type="predicted"/>